<evidence type="ECO:0000313" key="3">
    <source>
        <dbReference type="Proteomes" id="UP000016570"/>
    </source>
</evidence>
<dbReference type="PANTHER" id="PTHR19328:SF75">
    <property type="entry name" value="ALDOSE SUGAR DEHYDROGENASE YLII"/>
    <property type="match status" value="1"/>
</dbReference>
<dbReference type="AlphaFoldDB" id="U3BLN0"/>
<protein>
    <submittedName>
        <fullName evidence="2">Putative aldose sugar dehydrogenase</fullName>
    </submittedName>
</protein>
<dbReference type="SUPFAM" id="SSF50952">
    <property type="entry name" value="Soluble quinoprotein glucose dehydrogenase"/>
    <property type="match status" value="1"/>
</dbReference>
<accession>U3BLN0</accession>
<evidence type="ECO:0000259" key="1">
    <source>
        <dbReference type="Pfam" id="PF07995"/>
    </source>
</evidence>
<gene>
    <name evidence="2" type="ORF">VPR01S_08_01010</name>
</gene>
<dbReference type="InterPro" id="IPR012938">
    <property type="entry name" value="Glc/Sorbosone_DH"/>
</dbReference>
<dbReference type="PANTHER" id="PTHR19328">
    <property type="entry name" value="HEDGEHOG-INTERACTING PROTEIN"/>
    <property type="match status" value="1"/>
</dbReference>
<keyword evidence="3" id="KW-1185">Reference proteome</keyword>
<dbReference type="STRING" id="1219065.VPR01S_08_01010"/>
<dbReference type="Proteomes" id="UP000016570">
    <property type="component" value="Unassembled WGS sequence"/>
</dbReference>
<organism evidence="2 3">
    <name type="scientific">Vibrio proteolyticus NBRC 13287</name>
    <dbReference type="NCBI Taxonomy" id="1219065"/>
    <lineage>
        <taxon>Bacteria</taxon>
        <taxon>Pseudomonadati</taxon>
        <taxon>Pseudomonadota</taxon>
        <taxon>Gammaproteobacteria</taxon>
        <taxon>Vibrionales</taxon>
        <taxon>Vibrionaceae</taxon>
        <taxon>Vibrio</taxon>
    </lineage>
</organism>
<proteinExistence type="predicted"/>
<dbReference type="EMBL" id="BATJ01000008">
    <property type="protein sequence ID" value="GAD67518.1"/>
    <property type="molecule type" value="Genomic_DNA"/>
</dbReference>
<dbReference type="Pfam" id="PF07995">
    <property type="entry name" value="GSDH"/>
    <property type="match status" value="1"/>
</dbReference>
<dbReference type="InterPro" id="IPR011042">
    <property type="entry name" value="6-blade_b-propeller_TolB-like"/>
</dbReference>
<reference evidence="2 3" key="1">
    <citation type="submission" date="2013-09" db="EMBL/GenBank/DDBJ databases">
        <title>Whole genome shotgun sequence of Vibrio proteolyticus NBRC 13287.</title>
        <authorList>
            <person name="Isaki S."/>
            <person name="Hosoyama A."/>
            <person name="Numata M."/>
            <person name="Hashimoto M."/>
            <person name="Hosoyama Y."/>
            <person name="Tsuchikane K."/>
            <person name="Noguchi M."/>
            <person name="Hirakata S."/>
            <person name="Ichikawa N."/>
            <person name="Ohji S."/>
            <person name="Yamazoe A."/>
            <person name="Fujita N."/>
        </authorList>
    </citation>
    <scope>NUCLEOTIDE SEQUENCE [LARGE SCALE GENOMIC DNA]</scope>
    <source>
        <strain evidence="2 3">NBRC 13287</strain>
    </source>
</reference>
<name>U3BLN0_VIBPR</name>
<dbReference type="Gene3D" id="2.120.10.30">
    <property type="entry name" value="TolB, C-terminal domain"/>
    <property type="match status" value="1"/>
</dbReference>
<evidence type="ECO:0000313" key="2">
    <source>
        <dbReference type="EMBL" id="GAD67518.1"/>
    </source>
</evidence>
<sequence length="355" mass="39406">MRRLTLPLLGATLCFPAWGWQVEKVAGGFAVPWGMSFVDNDTLLVTERNGGIKQLTLSTGAIRNLFEVEDVWARGQGGLLDIAVSPFDPGKVYVTYSKDVSGQGATTLAVADYRDGNLTNWRDVLVSRSTSDTGRHFGSRIAFDQSHVYFSIGDRGNRDNGQNTRTHAAAILRLNPNGSIPQDNPFVKDPTILDEIWTYGHRNPQGLTYDIQTQQLWEIEHGPRGGDEINRIQKGKNYGWPVTSHGKEYWGPLDVGDAKEKPGIEPPVKVYVPSIAPGSLILYRGDKYPALNGKLLSGSLKLTHINIVSLNDNFEAVGEERILQELGERIRDIEVSPQGWIYFSTDRGNVYQLKP</sequence>
<dbReference type="eggNOG" id="COG2133">
    <property type="taxonomic scope" value="Bacteria"/>
</dbReference>
<dbReference type="InterPro" id="IPR011041">
    <property type="entry name" value="Quinoprot_gluc/sorb_DH_b-prop"/>
</dbReference>
<dbReference type="RefSeq" id="WP_021705489.1">
    <property type="nucleotide sequence ID" value="NZ_BATJ01000008.1"/>
</dbReference>
<comment type="caution">
    <text evidence="2">The sequence shown here is derived from an EMBL/GenBank/DDBJ whole genome shotgun (WGS) entry which is preliminary data.</text>
</comment>
<feature type="domain" description="Glucose/Sorbosone dehydrogenase" evidence="1">
    <location>
        <begin position="30"/>
        <end position="348"/>
    </location>
</feature>